<keyword evidence="5 8" id="KW-1133">Transmembrane helix</keyword>
<keyword evidence="3" id="KW-1003">Cell membrane</keyword>
<feature type="compositionally biased region" description="Low complexity" evidence="7">
    <location>
        <begin position="1"/>
        <end position="10"/>
    </location>
</feature>
<feature type="transmembrane region" description="Helical" evidence="8">
    <location>
        <begin position="241"/>
        <end position="261"/>
    </location>
</feature>
<dbReference type="PANTHER" id="PTHR30250:SF10">
    <property type="entry name" value="LIPOPOLYSACCHARIDE BIOSYNTHESIS PROTEIN WZXC"/>
    <property type="match status" value="1"/>
</dbReference>
<feature type="transmembrane region" description="Helical" evidence="8">
    <location>
        <begin position="517"/>
        <end position="535"/>
    </location>
</feature>
<evidence type="ECO:0000256" key="7">
    <source>
        <dbReference type="SAM" id="MobiDB-lite"/>
    </source>
</evidence>
<accession>A0A2U8WI94</accession>
<dbReference type="PANTHER" id="PTHR30250">
    <property type="entry name" value="PST FAMILY PREDICTED COLANIC ACID TRANSPORTER"/>
    <property type="match status" value="1"/>
</dbReference>
<evidence type="ECO:0000256" key="5">
    <source>
        <dbReference type="ARBA" id="ARBA00022989"/>
    </source>
</evidence>
<feature type="region of interest" description="Disordered" evidence="7">
    <location>
        <begin position="1"/>
        <end position="73"/>
    </location>
</feature>
<feature type="compositionally biased region" description="Basic and acidic residues" evidence="7">
    <location>
        <begin position="50"/>
        <end position="59"/>
    </location>
</feature>
<feature type="transmembrane region" description="Helical" evidence="8">
    <location>
        <begin position="150"/>
        <end position="172"/>
    </location>
</feature>
<feature type="transmembrane region" description="Helical" evidence="8">
    <location>
        <begin position="449"/>
        <end position="469"/>
    </location>
</feature>
<feature type="transmembrane region" description="Helical" evidence="8">
    <location>
        <begin position="476"/>
        <end position="497"/>
    </location>
</feature>
<evidence type="ECO:0000313" key="10">
    <source>
        <dbReference type="Proteomes" id="UP000245444"/>
    </source>
</evidence>
<dbReference type="Proteomes" id="UP000245444">
    <property type="component" value="Chromosome"/>
</dbReference>
<feature type="transmembrane region" description="Helical" evidence="8">
    <location>
        <begin position="354"/>
        <end position="376"/>
    </location>
</feature>
<evidence type="ECO:0000256" key="2">
    <source>
        <dbReference type="ARBA" id="ARBA00007430"/>
    </source>
</evidence>
<dbReference type="Pfam" id="PF13440">
    <property type="entry name" value="Polysacc_synt_3"/>
    <property type="match status" value="1"/>
</dbReference>
<evidence type="ECO:0000256" key="8">
    <source>
        <dbReference type="SAM" id="Phobius"/>
    </source>
</evidence>
<evidence type="ECO:0000313" key="9">
    <source>
        <dbReference type="EMBL" id="AWN45268.1"/>
    </source>
</evidence>
<gene>
    <name evidence="9" type="ORF">DK419_02115</name>
</gene>
<comment type="similarity">
    <text evidence="2">Belongs to the polysaccharide synthase family.</text>
</comment>
<organism evidence="9 10">
    <name type="scientific">Methylobacterium terrae</name>
    <dbReference type="NCBI Taxonomy" id="2202827"/>
    <lineage>
        <taxon>Bacteria</taxon>
        <taxon>Pseudomonadati</taxon>
        <taxon>Pseudomonadota</taxon>
        <taxon>Alphaproteobacteria</taxon>
        <taxon>Hyphomicrobiales</taxon>
        <taxon>Methylobacteriaceae</taxon>
        <taxon>Methylobacterium</taxon>
    </lineage>
</organism>
<protein>
    <recommendedName>
        <fullName evidence="11">Lipopolysaccharide biosynthesis protein</fullName>
    </recommendedName>
</protein>
<feature type="compositionally biased region" description="Low complexity" evidence="7">
    <location>
        <begin position="33"/>
        <end position="43"/>
    </location>
</feature>
<evidence type="ECO:0000256" key="1">
    <source>
        <dbReference type="ARBA" id="ARBA00004651"/>
    </source>
</evidence>
<feature type="transmembrane region" description="Helical" evidence="8">
    <location>
        <begin position="184"/>
        <end position="204"/>
    </location>
</feature>
<dbReference type="KEGG" id="mtea:DK419_02115"/>
<feature type="transmembrane region" description="Helical" evidence="8">
    <location>
        <begin position="211"/>
        <end position="235"/>
    </location>
</feature>
<keyword evidence="4 8" id="KW-0812">Transmembrane</keyword>
<name>A0A2U8WI94_9HYPH</name>
<comment type="subcellular location">
    <subcellularLocation>
        <location evidence="1">Cell membrane</location>
        <topology evidence="1">Multi-pass membrane protein</topology>
    </subcellularLocation>
</comment>
<dbReference type="InterPro" id="IPR050833">
    <property type="entry name" value="Poly_Biosynth_Transport"/>
</dbReference>
<dbReference type="GO" id="GO:0005886">
    <property type="term" value="C:plasma membrane"/>
    <property type="evidence" value="ECO:0007669"/>
    <property type="project" value="UniProtKB-SubCell"/>
</dbReference>
<evidence type="ECO:0000256" key="3">
    <source>
        <dbReference type="ARBA" id="ARBA00022475"/>
    </source>
</evidence>
<dbReference type="OrthoDB" id="7356923at2"/>
<keyword evidence="10" id="KW-1185">Reference proteome</keyword>
<reference evidence="9 10" key="1">
    <citation type="submission" date="2018-05" db="EMBL/GenBank/DDBJ databases">
        <title>Complete Genome Sequence of Methylobacterium sp. 17Sr1-28.</title>
        <authorList>
            <person name="Srinivasan S."/>
        </authorList>
    </citation>
    <scope>NUCLEOTIDE SEQUENCE [LARGE SCALE GENOMIC DNA]</scope>
    <source>
        <strain evidence="9 10">17Sr1-28</strain>
    </source>
</reference>
<proteinExistence type="inferred from homology"/>
<evidence type="ECO:0008006" key="11">
    <source>
        <dbReference type="Google" id="ProtNLM"/>
    </source>
</evidence>
<keyword evidence="6 8" id="KW-0472">Membrane</keyword>
<evidence type="ECO:0000256" key="4">
    <source>
        <dbReference type="ARBA" id="ARBA00022692"/>
    </source>
</evidence>
<feature type="transmembrane region" description="Helical" evidence="8">
    <location>
        <begin position="424"/>
        <end position="443"/>
    </location>
</feature>
<sequence>MPAGSPASAARPRRGRCWRGTASRASIRRATSRRSSAPGARAGPGRRRGRSPDRRDTPTRRSPRKPSRPKGVSMSLVKRAVLLVSGERYLVLSITLCQTALVSRLLTPEQVGLSMIGVALVQVVDGLRDFGTTNYIIHEPTTSQQSARTAFTVLLALSAFFAVALYASAGLWAQAYGQPLLGPYLRVLSLSFLLVPFSGPLMALMRRDFQFAALMWVNVGTCLTYAVALVGLALLGFGAMSFAWAMVASAAAAVGLSLAVRPEPGIFRPSLQGWRTALAIGGCSSVTTLLNRAYDLLPIFLLGRVSGPDLVGLYGRAQVVSQLPDKMILGSLGAVILPMFAADRRDGRALAPTYIASIGNITVVLWPVALLLALIAQPVVLVLLGAQWLASVPIVQVLALASMLTFPAMLTYPVLLASGGLRDTLTASLISLPPSAALIAAAAASGGPLAVAATQLVTVPLQVGIALWFIRRRVPFSLAAFVGALRISALVTVATALPPLAVVALAGRGFALTIPEGVLAGCGGAAAWLVAMLLLDHPVAGHVRETFRPVIVGLRARAVRAVR</sequence>
<feature type="transmembrane region" description="Helical" evidence="8">
    <location>
        <begin position="388"/>
        <end position="412"/>
    </location>
</feature>
<dbReference type="AlphaFoldDB" id="A0A2U8WI94"/>
<dbReference type="EMBL" id="CP029553">
    <property type="protein sequence ID" value="AWN45268.1"/>
    <property type="molecule type" value="Genomic_DNA"/>
</dbReference>
<evidence type="ECO:0000256" key="6">
    <source>
        <dbReference type="ARBA" id="ARBA00023136"/>
    </source>
</evidence>